<feature type="domain" description="DUF5615" evidence="1">
    <location>
        <begin position="4"/>
        <end position="63"/>
    </location>
</feature>
<dbReference type="AlphaFoldDB" id="A0A0S4TQ17"/>
<dbReference type="InterPro" id="IPR041049">
    <property type="entry name" value="DUF5615"/>
</dbReference>
<name>A0A0S4TQ17_RALSL</name>
<evidence type="ECO:0000259" key="1">
    <source>
        <dbReference type="Pfam" id="PF18480"/>
    </source>
</evidence>
<gene>
    <name evidence="3" type="ORF">E7Z57_07225</name>
    <name evidence="2" type="ORF">RUN39_v1_320053</name>
</gene>
<protein>
    <recommendedName>
        <fullName evidence="1">DUF5615 domain-containing protein</fullName>
    </recommendedName>
</protein>
<evidence type="ECO:0000313" key="2">
    <source>
        <dbReference type="EMBL" id="CUV12160.1"/>
    </source>
</evidence>
<evidence type="ECO:0000313" key="3">
    <source>
        <dbReference type="EMBL" id="QCX48915.1"/>
    </source>
</evidence>
<evidence type="ECO:0000313" key="4">
    <source>
        <dbReference type="Proteomes" id="UP000310553"/>
    </source>
</evidence>
<accession>A0A0S4TQ17</accession>
<dbReference type="Pfam" id="PF18480">
    <property type="entry name" value="DUF5615"/>
    <property type="match status" value="1"/>
</dbReference>
<dbReference type="Proteomes" id="UP000310553">
    <property type="component" value="Chromosome"/>
</dbReference>
<organism evidence="2">
    <name type="scientific">Ralstonia solanacearum</name>
    <name type="common">Pseudomonas solanacearum</name>
    <dbReference type="NCBI Taxonomy" id="305"/>
    <lineage>
        <taxon>Bacteria</taxon>
        <taxon>Pseudomonadati</taxon>
        <taxon>Pseudomonadota</taxon>
        <taxon>Betaproteobacteria</taxon>
        <taxon>Burkholderiales</taxon>
        <taxon>Burkholderiaceae</taxon>
        <taxon>Ralstonia</taxon>
        <taxon>Ralstonia solanacearum species complex</taxon>
    </lineage>
</organism>
<sequence>MTYQFLIDECLWPGLVKLAQGAGHWGSTCARDRELVGMKDHKLIRYVVEGDYTLVTHNAVDFRGREGGPVGGLYSREPIHAGLVCLVSDHPMTPDRQMRLFGYALKEIALMSDLVNQALEVKEDLSGEVTINVYQIPV</sequence>
<dbReference type="EMBL" id="LN899819">
    <property type="protein sequence ID" value="CUV12160.1"/>
    <property type="molecule type" value="Genomic_DNA"/>
</dbReference>
<dbReference type="EMBL" id="CP039339">
    <property type="protein sequence ID" value="QCX48915.1"/>
    <property type="molecule type" value="Genomic_DNA"/>
</dbReference>
<reference evidence="3 4" key="2">
    <citation type="submission" date="2019-04" db="EMBL/GenBank/DDBJ databases">
        <title>Complete Genome of UW386 and Higher Quality Genome of UW700.</title>
        <authorList>
            <person name="Jacobs J."/>
            <person name="Perez A."/>
            <person name="Steidl O."/>
            <person name="Allen C."/>
        </authorList>
    </citation>
    <scope>NUCLEOTIDE SEQUENCE [LARGE SCALE GENOMIC DNA]</scope>
    <source>
        <strain evidence="3 4">UW386</strain>
    </source>
</reference>
<reference evidence="2" key="1">
    <citation type="submission" date="2015-10" db="EMBL/GenBank/DDBJ databases">
        <authorList>
            <person name="Gilbert D.G."/>
        </authorList>
    </citation>
    <scope>NUCLEOTIDE SEQUENCE</scope>
    <source>
        <strain evidence="2">Phyl III-seqv23</strain>
    </source>
</reference>
<dbReference type="PATRIC" id="fig|305.106.peg.4505"/>
<proteinExistence type="predicted"/>